<dbReference type="EMBL" id="WBMT01000007">
    <property type="protein sequence ID" value="KAB2348278.1"/>
    <property type="molecule type" value="Genomic_DNA"/>
</dbReference>
<accession>A0A6H9Z0Y5</accession>
<reference evidence="2 3" key="1">
    <citation type="submission" date="2019-09" db="EMBL/GenBank/DDBJ databases">
        <title>Actinomadura physcomitrii sp. nov., a novel actinomycete isolated from moss [Physcomitrium sphaericum (Ludw) Fuernr].</title>
        <authorList>
            <person name="Zhuang X."/>
            <person name="Liu C."/>
        </authorList>
    </citation>
    <scope>NUCLEOTIDE SEQUENCE [LARGE SCALE GENOMIC DNA]</scope>
    <source>
        <strain evidence="2 3">HMC1</strain>
    </source>
</reference>
<feature type="region of interest" description="Disordered" evidence="1">
    <location>
        <begin position="112"/>
        <end position="134"/>
    </location>
</feature>
<organism evidence="2 3">
    <name type="scientific">Actinomadura rudentiformis</name>
    <dbReference type="NCBI Taxonomy" id="359158"/>
    <lineage>
        <taxon>Bacteria</taxon>
        <taxon>Bacillati</taxon>
        <taxon>Actinomycetota</taxon>
        <taxon>Actinomycetes</taxon>
        <taxon>Streptosporangiales</taxon>
        <taxon>Thermomonosporaceae</taxon>
        <taxon>Actinomadura</taxon>
    </lineage>
</organism>
<keyword evidence="3" id="KW-1185">Reference proteome</keyword>
<evidence type="ECO:0000313" key="2">
    <source>
        <dbReference type="EMBL" id="KAB2348278.1"/>
    </source>
</evidence>
<feature type="region of interest" description="Disordered" evidence="1">
    <location>
        <begin position="1"/>
        <end position="20"/>
    </location>
</feature>
<dbReference type="Proteomes" id="UP000468735">
    <property type="component" value="Unassembled WGS sequence"/>
</dbReference>
<gene>
    <name evidence="2" type="ORF">F8566_15785</name>
</gene>
<name>A0A6H9Z0Y5_9ACTN</name>
<evidence type="ECO:0000313" key="3">
    <source>
        <dbReference type="Proteomes" id="UP000468735"/>
    </source>
</evidence>
<sequence length="134" mass="14841">MNDPWGMETPAANDGEPVEPLPPRLAELAALTGKRAIEPGERWPFAKPEELPEVQALARKGWHALDDAPLYCCLPATRRCTERSLDMTAQGITEAARDVLTWSDSRFRKWWTARGDGDRGQEGQARGGETRPAS</sequence>
<evidence type="ECO:0000256" key="1">
    <source>
        <dbReference type="SAM" id="MobiDB-lite"/>
    </source>
</evidence>
<comment type="caution">
    <text evidence="2">The sequence shown here is derived from an EMBL/GenBank/DDBJ whole genome shotgun (WGS) entry which is preliminary data.</text>
</comment>
<dbReference type="RefSeq" id="WP_151561007.1">
    <property type="nucleotide sequence ID" value="NZ_WBMT01000007.1"/>
</dbReference>
<protein>
    <submittedName>
        <fullName evidence="2">Uncharacterized protein</fullName>
    </submittedName>
</protein>
<dbReference type="AlphaFoldDB" id="A0A6H9Z0Y5"/>
<dbReference type="OrthoDB" id="4850920at2"/>
<proteinExistence type="predicted"/>